<protein>
    <recommendedName>
        <fullName evidence="5">Chorein N-terminal domain-containing protein</fullName>
    </recommendedName>
</protein>
<feature type="region of interest" description="Disordered" evidence="3">
    <location>
        <begin position="567"/>
        <end position="586"/>
    </location>
</feature>
<keyword evidence="4" id="KW-0472">Membrane</keyword>
<evidence type="ECO:0000313" key="6">
    <source>
        <dbReference type="EMBL" id="CAE2261039.1"/>
    </source>
</evidence>
<feature type="region of interest" description="Disordered" evidence="3">
    <location>
        <begin position="1093"/>
        <end position="1120"/>
    </location>
</feature>
<dbReference type="PANTHER" id="PTHR12517:SF0">
    <property type="entry name" value="INTERMEMBRANE LIPID TRANSFER PROTEIN VPS13B"/>
    <property type="match status" value="1"/>
</dbReference>
<dbReference type="EMBL" id="HBKN01006335">
    <property type="protein sequence ID" value="CAE2261039.1"/>
    <property type="molecule type" value="Transcribed_RNA"/>
</dbReference>
<dbReference type="PANTHER" id="PTHR12517">
    <property type="entry name" value="VACUOLAR PROTEIN SORTING-ASSOCIATED PROTEIN 13B"/>
    <property type="match status" value="1"/>
</dbReference>
<feature type="domain" description="Chorein N-terminal" evidence="5">
    <location>
        <begin position="3"/>
        <end position="204"/>
    </location>
</feature>
<evidence type="ECO:0000256" key="3">
    <source>
        <dbReference type="SAM" id="MobiDB-lite"/>
    </source>
</evidence>
<dbReference type="InterPro" id="IPR039782">
    <property type="entry name" value="VPS13B"/>
</dbReference>
<feature type="compositionally biased region" description="Pro residues" evidence="3">
    <location>
        <begin position="804"/>
        <end position="819"/>
    </location>
</feature>
<gene>
    <name evidence="6" type="ORF">GTHE00462_LOCUS5054</name>
</gene>
<feature type="compositionally biased region" description="Basic and acidic residues" evidence="3">
    <location>
        <begin position="105"/>
        <end position="116"/>
    </location>
</feature>
<feature type="region of interest" description="Disordered" evidence="3">
    <location>
        <begin position="797"/>
        <end position="819"/>
    </location>
</feature>
<evidence type="ECO:0000259" key="5">
    <source>
        <dbReference type="Pfam" id="PF12624"/>
    </source>
</evidence>
<dbReference type="InterPro" id="IPR026854">
    <property type="entry name" value="VPS13_N"/>
</dbReference>
<evidence type="ECO:0000256" key="4">
    <source>
        <dbReference type="SAM" id="Phobius"/>
    </source>
</evidence>
<accession>A0A7S4JEF6</accession>
<proteinExistence type="predicted"/>
<feature type="coiled-coil region" evidence="2">
    <location>
        <begin position="1128"/>
        <end position="1162"/>
    </location>
</feature>
<organism evidence="6">
    <name type="scientific">Guillardia theta</name>
    <name type="common">Cryptophyte</name>
    <name type="synonym">Cryptomonas phi</name>
    <dbReference type="NCBI Taxonomy" id="55529"/>
    <lineage>
        <taxon>Eukaryota</taxon>
        <taxon>Cryptophyceae</taxon>
        <taxon>Pyrenomonadales</taxon>
        <taxon>Geminigeraceae</taxon>
        <taxon>Guillardia</taxon>
    </lineage>
</organism>
<feature type="transmembrane region" description="Helical" evidence="4">
    <location>
        <begin position="1263"/>
        <end position="1284"/>
    </location>
</feature>
<reference evidence="6" key="1">
    <citation type="submission" date="2021-01" db="EMBL/GenBank/DDBJ databases">
        <authorList>
            <person name="Corre E."/>
            <person name="Pelletier E."/>
            <person name="Niang G."/>
            <person name="Scheremetjew M."/>
            <person name="Finn R."/>
            <person name="Kale V."/>
            <person name="Holt S."/>
            <person name="Cochrane G."/>
            <person name="Meng A."/>
            <person name="Brown T."/>
            <person name="Cohen L."/>
        </authorList>
    </citation>
    <scope>NUCLEOTIDE SEQUENCE</scope>
    <source>
        <strain evidence="6">CCMP 2712</strain>
    </source>
</reference>
<keyword evidence="4" id="KW-0812">Transmembrane</keyword>
<feature type="region of interest" description="Disordered" evidence="3">
    <location>
        <begin position="311"/>
        <end position="342"/>
    </location>
</feature>
<dbReference type="Pfam" id="PF12624">
    <property type="entry name" value="VPS13_N"/>
    <property type="match status" value="1"/>
</dbReference>
<feature type="compositionally biased region" description="Basic and acidic residues" evidence="3">
    <location>
        <begin position="1108"/>
        <end position="1120"/>
    </location>
</feature>
<keyword evidence="4" id="KW-1133">Transmembrane helix</keyword>
<keyword evidence="2" id="KW-0175">Coiled coil</keyword>
<feature type="region of interest" description="Disordered" evidence="3">
    <location>
        <begin position="932"/>
        <end position="953"/>
    </location>
</feature>
<name>A0A7S4JEF6_GUITH</name>
<feature type="region of interest" description="Disordered" evidence="3">
    <location>
        <begin position="647"/>
        <end position="671"/>
    </location>
</feature>
<feature type="compositionally biased region" description="Acidic residues" evidence="3">
    <location>
        <begin position="370"/>
        <end position="385"/>
    </location>
</feature>
<feature type="region of interest" description="Disordered" evidence="3">
    <location>
        <begin position="369"/>
        <end position="391"/>
    </location>
</feature>
<evidence type="ECO:0000256" key="2">
    <source>
        <dbReference type="SAM" id="Coils"/>
    </source>
</evidence>
<feature type="compositionally biased region" description="Basic and acidic residues" evidence="3">
    <location>
        <begin position="650"/>
        <end position="661"/>
    </location>
</feature>
<evidence type="ECO:0000256" key="1">
    <source>
        <dbReference type="ARBA" id="ARBA00022448"/>
    </source>
</evidence>
<keyword evidence="1" id="KW-0813">Transport</keyword>
<sequence>MAASIVQSIINRYLQKWLKNVTTEQAAIWQGEVIFKNVELRLDVLQEELGLPVVFTRGFIQELRVYLPLASLLRDNIKFTLSNVEVVARTPTGPVSVSRSPQKSPKLDPSKTKSTDQCEGPESQGWMQSMLSRIMQNINVDIRNLVFKYCTDEYVSSISWKSLSVKSTNMRWQPAFADPDGETQSYFKVINLEHATWCLDAVDERGNVVYGDPLFNRESVQVRIVHRINPDGSPTRSSPLHLPSLQVDIRLEQFLLNVCDSKVAMLCMLFHEVISMVTAIHKEKKRVKMGEDAMHGKKTPVNPHVHAAVSQAEEGAERRAPAALSDEQEEGRIEQGKGQGDMTVEALSQPSGKRGWFGYASSIFSFGDSYDSEDDPEGCEGEDGVGDPSSSPPRVAVASIIGFTVGKIGVVLSRNVPEGRADFLRLCSSGITMLIRQQRCDSFLSSRMIARRFVKDFRLSVVSLLLSATSMENRWEPIVQFGRDLSSAIFRPSSRPSKQATMSGKEVEGSQHIWSDLPENLQEFHTPAALFPSRFRCSSLKGPRKTKYVEEGDIEVDNEELSEELQRTFRSPLSREGDRANGSSLPSASLFDELMSSNGSALASTLMRRARGEDVELSISQSSQDGWKHDDSSCILAAFTFSKKSTMPSLERDRGKQERFDPNSFRSADSPSEDGIWLKLHMQPLNARVSPHALDNIHKFCKLILYERSNSIAHNIRSYFSKDDNLHSSGMAAPYSSPPPPPPRPAVLREVYLDLHIKGVSLAVYPDHSREDLEMKFIPALMMSFDNFIIQNIERTSEQQNPASQPPPPAPPAPPAPAPPTFFFGRLQGLQMNLLSREQRTGALLLLQSFVQQELSMEMNGVFESGTGLARVQDSMDLGSLRLEANMKDMRMKMSIEELNCLTWILSSVMRVEQVKNSLSLSQAFLSKSARAPQNAHAGPSAPAPVPPALGALSGAPEQEQVHYSLASLRFFFSASAEEVRMQFASGLCSIKSPSFSLECPGELAVPSQPEKFSLFLDWTVLGAEGEDNESSRAGGTAARSSSKGGRVRRSLKFLKDFMHRQMKFHTHLAMFSVQGSVAPFLPLLQLLKRKPKREDPAVPNTRQVQSQEERRRQERSVRPDVKMLNHLQEANMRITELQEENELLRDQMLQATMRLKQASRKPVPAASTSEGAGRELGEHVVVDMQDLPTDFAAARQGGNMVSSMGGKSNQHCRHCERMQHVERDNCESLLVEASGLRRALLSLIRNIGISLFRIRRDLRSPWPIVLILAMYAGALHIFIAYLLHDVAVRTTT</sequence>
<feature type="region of interest" description="Disordered" evidence="3">
    <location>
        <begin position="92"/>
        <end position="124"/>
    </location>
</feature>
<feature type="compositionally biased region" description="Polar residues" evidence="3">
    <location>
        <begin position="93"/>
        <end position="103"/>
    </location>
</feature>